<reference evidence="2" key="1">
    <citation type="submission" date="2022-10" db="EMBL/GenBank/DDBJ databases">
        <authorList>
            <person name="Hyden B.L."/>
            <person name="Feng K."/>
            <person name="Yates T."/>
            <person name="Jawdy S."/>
            <person name="Smart L.B."/>
            <person name="Muchero W."/>
        </authorList>
    </citation>
    <scope>NUCLEOTIDE SEQUENCE</scope>
    <source>
        <tissue evidence="2">Shoot tip</tissue>
    </source>
</reference>
<dbReference type="EMBL" id="JAPFFI010000027">
    <property type="protein sequence ID" value="KAJ6301089.1"/>
    <property type="molecule type" value="Genomic_DNA"/>
</dbReference>
<comment type="caution">
    <text evidence="2">The sequence shown here is derived from an EMBL/GenBank/DDBJ whole genome shotgun (WGS) entry which is preliminary data.</text>
</comment>
<organism evidence="2 3">
    <name type="scientific">Salix suchowensis</name>
    <dbReference type="NCBI Taxonomy" id="1278906"/>
    <lineage>
        <taxon>Eukaryota</taxon>
        <taxon>Viridiplantae</taxon>
        <taxon>Streptophyta</taxon>
        <taxon>Embryophyta</taxon>
        <taxon>Tracheophyta</taxon>
        <taxon>Spermatophyta</taxon>
        <taxon>Magnoliopsida</taxon>
        <taxon>eudicotyledons</taxon>
        <taxon>Gunneridae</taxon>
        <taxon>Pentapetalae</taxon>
        <taxon>rosids</taxon>
        <taxon>fabids</taxon>
        <taxon>Malpighiales</taxon>
        <taxon>Salicaceae</taxon>
        <taxon>Saliceae</taxon>
        <taxon>Salix</taxon>
    </lineage>
</organism>
<evidence type="ECO:0000313" key="2">
    <source>
        <dbReference type="EMBL" id="KAJ6301089.1"/>
    </source>
</evidence>
<protein>
    <recommendedName>
        <fullName evidence="1">Aminotransferase-like plant mobile domain-containing protein</fullName>
    </recommendedName>
</protein>
<reference evidence="2" key="2">
    <citation type="journal article" date="2023" name="Int. J. Mol. Sci.">
        <title>De Novo Assembly and Annotation of 11 Diverse Shrub Willow (Salix) Genomes Reveals Novel Gene Organization in Sex-Linked Regions.</title>
        <authorList>
            <person name="Hyden B."/>
            <person name="Feng K."/>
            <person name="Yates T.B."/>
            <person name="Jawdy S."/>
            <person name="Cereghino C."/>
            <person name="Smart L.B."/>
            <person name="Muchero W."/>
        </authorList>
    </citation>
    <scope>NUCLEOTIDE SEQUENCE</scope>
    <source>
        <tissue evidence="2">Shoot tip</tissue>
    </source>
</reference>
<gene>
    <name evidence="2" type="ORF">OIU77_015405</name>
</gene>
<dbReference type="Proteomes" id="UP001141253">
    <property type="component" value="Chromosome 16"/>
</dbReference>
<accession>A0ABQ8ZH44</accession>
<sequence length="147" mass="16927">MCQSKLKKARHGSDSFIHRITEKKMNKEYVLDGSSSDGKLHSFVICLHASELVGLDCKDSYLPHRVAMQFGMDQDLPGEPYRSDFTFKNIRFFVPSRTFVAGVSVRCLISWWKDCMQADDSQRCIGENFKARNKFREDRSFTIGSDN</sequence>
<keyword evidence="3" id="KW-1185">Reference proteome</keyword>
<name>A0ABQ8ZH44_9ROSI</name>
<proteinExistence type="predicted"/>
<evidence type="ECO:0000259" key="1">
    <source>
        <dbReference type="Pfam" id="PF10536"/>
    </source>
</evidence>
<dbReference type="InterPro" id="IPR019557">
    <property type="entry name" value="AminoTfrase-like_pln_mobile"/>
</dbReference>
<evidence type="ECO:0000313" key="3">
    <source>
        <dbReference type="Proteomes" id="UP001141253"/>
    </source>
</evidence>
<feature type="domain" description="Aminotransferase-like plant mobile" evidence="1">
    <location>
        <begin position="27"/>
        <end position="80"/>
    </location>
</feature>
<dbReference type="Pfam" id="PF10536">
    <property type="entry name" value="PMD"/>
    <property type="match status" value="1"/>
</dbReference>